<keyword evidence="2" id="KW-1133">Transmembrane helix</keyword>
<gene>
    <name evidence="3" type="ORF">EUA94_00845</name>
</gene>
<feature type="transmembrane region" description="Helical" evidence="2">
    <location>
        <begin position="165"/>
        <end position="185"/>
    </location>
</feature>
<evidence type="ECO:0000313" key="3">
    <source>
        <dbReference type="EMBL" id="RYC14700.1"/>
    </source>
</evidence>
<dbReference type="InterPro" id="IPR009297">
    <property type="entry name" value="DUF952"/>
</dbReference>
<dbReference type="PANTHER" id="PTHR34129:SF1">
    <property type="entry name" value="DUF952 DOMAIN-CONTAINING PROTEIN"/>
    <property type="match status" value="1"/>
</dbReference>
<dbReference type="SUPFAM" id="SSF56399">
    <property type="entry name" value="ADP-ribosylation"/>
    <property type="match status" value="1"/>
</dbReference>
<evidence type="ECO:0000256" key="1">
    <source>
        <dbReference type="SAM" id="MobiDB-lite"/>
    </source>
</evidence>
<evidence type="ECO:0000313" key="4">
    <source>
        <dbReference type="Proteomes" id="UP000291101"/>
    </source>
</evidence>
<dbReference type="AlphaFoldDB" id="A0A4Q2TBQ9"/>
<comment type="caution">
    <text evidence="3">The sequence shown here is derived from an EMBL/GenBank/DDBJ whole genome shotgun (WGS) entry which is preliminary data.</text>
</comment>
<proteinExistence type="predicted"/>
<sequence>MPSRRRRRRRASSAGRGRSRRPRCRSRRRRARSCRYPRTVTSPVPERIFHIATAADWRRTLGTGTYTTSTAGRTLAEEGFIHASRRDQVQGVFDRYYRSAGEHLLLLTIDPTRLTDAEVRVEAVGDDTYPHVYGPINRSAVVDASPLDRRGRPETVTSLWVKGMALRMGIAVAVMLLVAVVVTVVL</sequence>
<feature type="region of interest" description="Disordered" evidence="1">
    <location>
        <begin position="1"/>
        <end position="35"/>
    </location>
</feature>
<evidence type="ECO:0000256" key="2">
    <source>
        <dbReference type="SAM" id="Phobius"/>
    </source>
</evidence>
<keyword evidence="4" id="KW-1185">Reference proteome</keyword>
<dbReference type="EMBL" id="SDWV01000001">
    <property type="protein sequence ID" value="RYC14700.1"/>
    <property type="molecule type" value="Genomic_DNA"/>
</dbReference>
<protein>
    <submittedName>
        <fullName evidence="3">DUF952 domain-containing protein</fullName>
    </submittedName>
</protein>
<dbReference type="Gene3D" id="3.20.170.20">
    <property type="entry name" value="Protein of unknown function DUF952"/>
    <property type="match status" value="1"/>
</dbReference>
<dbReference type="PANTHER" id="PTHR34129">
    <property type="entry name" value="BLR1139 PROTEIN"/>
    <property type="match status" value="1"/>
</dbReference>
<keyword evidence="2" id="KW-0472">Membrane</keyword>
<organism evidence="3 4">
    <name type="scientific">Nocardioides zhouii</name>
    <dbReference type="NCBI Taxonomy" id="1168729"/>
    <lineage>
        <taxon>Bacteria</taxon>
        <taxon>Bacillati</taxon>
        <taxon>Actinomycetota</taxon>
        <taxon>Actinomycetes</taxon>
        <taxon>Propionibacteriales</taxon>
        <taxon>Nocardioidaceae</taxon>
        <taxon>Nocardioides</taxon>
    </lineage>
</organism>
<accession>A0A4Q2TBQ9</accession>
<dbReference type="OrthoDB" id="5638018at2"/>
<reference evidence="3 4" key="1">
    <citation type="submission" date="2019-01" db="EMBL/GenBank/DDBJ databases">
        <title>Novel species of Nocardioides.</title>
        <authorList>
            <person name="Liu Q."/>
            <person name="X Y.-H."/>
        </authorList>
    </citation>
    <scope>NUCLEOTIDE SEQUENCE [LARGE SCALE GENOMIC DNA]</scope>
    <source>
        <strain evidence="3 4">HLT2-9</strain>
    </source>
</reference>
<name>A0A4Q2TBQ9_9ACTN</name>
<dbReference type="Pfam" id="PF06108">
    <property type="entry name" value="DUF952"/>
    <property type="match status" value="1"/>
</dbReference>
<dbReference type="Proteomes" id="UP000291101">
    <property type="component" value="Unassembled WGS sequence"/>
</dbReference>
<keyword evidence="2" id="KW-0812">Transmembrane</keyword>